<keyword evidence="3" id="KW-1185">Reference proteome</keyword>
<reference evidence="2 3" key="1">
    <citation type="journal article" date="2019" name="Nat. Ecol. Evol.">
        <title>Megaphylogeny resolves global patterns of mushroom evolution.</title>
        <authorList>
            <person name="Varga T."/>
            <person name="Krizsan K."/>
            <person name="Foldi C."/>
            <person name="Dima B."/>
            <person name="Sanchez-Garcia M."/>
            <person name="Sanchez-Ramirez S."/>
            <person name="Szollosi G.J."/>
            <person name="Szarkandi J.G."/>
            <person name="Papp V."/>
            <person name="Albert L."/>
            <person name="Andreopoulos W."/>
            <person name="Angelini C."/>
            <person name="Antonin V."/>
            <person name="Barry K.W."/>
            <person name="Bougher N.L."/>
            <person name="Buchanan P."/>
            <person name="Buyck B."/>
            <person name="Bense V."/>
            <person name="Catcheside P."/>
            <person name="Chovatia M."/>
            <person name="Cooper J."/>
            <person name="Damon W."/>
            <person name="Desjardin D."/>
            <person name="Finy P."/>
            <person name="Geml J."/>
            <person name="Haridas S."/>
            <person name="Hughes K."/>
            <person name="Justo A."/>
            <person name="Karasinski D."/>
            <person name="Kautmanova I."/>
            <person name="Kiss B."/>
            <person name="Kocsube S."/>
            <person name="Kotiranta H."/>
            <person name="LaButti K.M."/>
            <person name="Lechner B.E."/>
            <person name="Liimatainen K."/>
            <person name="Lipzen A."/>
            <person name="Lukacs Z."/>
            <person name="Mihaltcheva S."/>
            <person name="Morgado L.N."/>
            <person name="Niskanen T."/>
            <person name="Noordeloos M.E."/>
            <person name="Ohm R.A."/>
            <person name="Ortiz-Santana B."/>
            <person name="Ovrebo C."/>
            <person name="Racz N."/>
            <person name="Riley R."/>
            <person name="Savchenko A."/>
            <person name="Shiryaev A."/>
            <person name="Soop K."/>
            <person name="Spirin V."/>
            <person name="Szebenyi C."/>
            <person name="Tomsovsky M."/>
            <person name="Tulloss R.E."/>
            <person name="Uehling J."/>
            <person name="Grigoriev I.V."/>
            <person name="Vagvolgyi C."/>
            <person name="Papp T."/>
            <person name="Martin F.M."/>
            <person name="Miettinen O."/>
            <person name="Hibbett D.S."/>
            <person name="Nagy L.G."/>
        </authorList>
    </citation>
    <scope>NUCLEOTIDE SEQUENCE [LARGE SCALE GENOMIC DNA]</scope>
    <source>
        <strain evidence="2 3">HHB13444</strain>
    </source>
</reference>
<evidence type="ECO:0000256" key="1">
    <source>
        <dbReference type="SAM" id="MobiDB-lite"/>
    </source>
</evidence>
<gene>
    <name evidence="2" type="ORF">K466DRAFT_489757</name>
</gene>
<dbReference type="AlphaFoldDB" id="A0A5C3PFL8"/>
<sequence length="290" mass="33418">MSRKVSSFPKARRFAVVRMDPVAMVEHLQDPLATGAAKEMRTQKYLVYLDFPQDLPMPDSEYCRYRVNVVATELRPAVPEKGITRDMVIPIYPNTQHARAGTKVTVTPAFPFSNCYFWIDGRLSLRVRVSRDRRYDNDKAYQLSIPQHVSLSDAFEHDFARINRFWRERRTMYAEEHIVEVSSLTTFREPDDVFFAAMSSSFYTEESALAEEYDSSPDFSPERDSSPSSTPPVPPSITDLLSMNLFGWDEDPSFQFIPLVDLWLDLDEHLTESSIPNPVGLWKEQEKVGL</sequence>
<evidence type="ECO:0000313" key="3">
    <source>
        <dbReference type="Proteomes" id="UP000308197"/>
    </source>
</evidence>
<proteinExistence type="predicted"/>
<name>A0A5C3PFL8_9APHY</name>
<dbReference type="STRING" id="1314778.A0A5C3PFL8"/>
<evidence type="ECO:0000313" key="2">
    <source>
        <dbReference type="EMBL" id="TFK88032.1"/>
    </source>
</evidence>
<feature type="region of interest" description="Disordered" evidence="1">
    <location>
        <begin position="213"/>
        <end position="234"/>
    </location>
</feature>
<protein>
    <submittedName>
        <fullName evidence="2">Uncharacterized protein</fullName>
    </submittedName>
</protein>
<dbReference type="EMBL" id="ML211128">
    <property type="protein sequence ID" value="TFK88032.1"/>
    <property type="molecule type" value="Genomic_DNA"/>
</dbReference>
<dbReference type="InParanoid" id="A0A5C3PFL8"/>
<organism evidence="2 3">
    <name type="scientific">Polyporus arcularius HHB13444</name>
    <dbReference type="NCBI Taxonomy" id="1314778"/>
    <lineage>
        <taxon>Eukaryota</taxon>
        <taxon>Fungi</taxon>
        <taxon>Dikarya</taxon>
        <taxon>Basidiomycota</taxon>
        <taxon>Agaricomycotina</taxon>
        <taxon>Agaricomycetes</taxon>
        <taxon>Polyporales</taxon>
        <taxon>Polyporaceae</taxon>
        <taxon>Polyporus</taxon>
    </lineage>
</organism>
<accession>A0A5C3PFL8</accession>
<dbReference type="Proteomes" id="UP000308197">
    <property type="component" value="Unassembled WGS sequence"/>
</dbReference>